<dbReference type="Gene3D" id="2.60.120.10">
    <property type="entry name" value="Jelly Rolls"/>
    <property type="match status" value="1"/>
</dbReference>
<dbReference type="EMBL" id="JBHRTA010000023">
    <property type="protein sequence ID" value="MFC3197564.1"/>
    <property type="molecule type" value="Genomic_DNA"/>
</dbReference>
<organism evidence="2 3">
    <name type="scientific">Parapedobacter deserti</name>
    <dbReference type="NCBI Taxonomy" id="1912957"/>
    <lineage>
        <taxon>Bacteria</taxon>
        <taxon>Pseudomonadati</taxon>
        <taxon>Bacteroidota</taxon>
        <taxon>Sphingobacteriia</taxon>
        <taxon>Sphingobacteriales</taxon>
        <taxon>Sphingobacteriaceae</taxon>
        <taxon>Parapedobacter</taxon>
    </lineage>
</organism>
<gene>
    <name evidence="2" type="ORF">ACFOET_08065</name>
</gene>
<dbReference type="InterPro" id="IPR000595">
    <property type="entry name" value="cNMP-bd_dom"/>
</dbReference>
<proteinExistence type="predicted"/>
<reference evidence="3" key="1">
    <citation type="journal article" date="2019" name="Int. J. Syst. Evol. Microbiol.">
        <title>The Global Catalogue of Microorganisms (GCM) 10K type strain sequencing project: providing services to taxonomists for standard genome sequencing and annotation.</title>
        <authorList>
            <consortium name="The Broad Institute Genomics Platform"/>
            <consortium name="The Broad Institute Genome Sequencing Center for Infectious Disease"/>
            <person name="Wu L."/>
            <person name="Ma J."/>
        </authorList>
    </citation>
    <scope>NUCLEOTIDE SEQUENCE [LARGE SCALE GENOMIC DNA]</scope>
    <source>
        <strain evidence="3">KCTC 52416</strain>
    </source>
</reference>
<sequence>MTGIDDFRIIKDFYQKLSEKYPYVTVESWVKLQEISVVKYLEKDEIFLRHGERLNFGIFVIHGLIKLYYLDEKGNERISAFRGNLEYIDNWNSLHQQEALPYSISAISPSIVMLYPMEKMIKTFRKEPDLLQLCVDLSQEMIKMKREHHEILTLRSPEERYLQLLKSHKKWLMEVSLTDLAKFLHMSREALSRARNQVALKRLIR</sequence>
<accession>A0ABV7JL43</accession>
<dbReference type="Proteomes" id="UP001595526">
    <property type="component" value="Unassembled WGS sequence"/>
</dbReference>
<feature type="domain" description="Cyclic nucleotide-binding" evidence="1">
    <location>
        <begin position="39"/>
        <end position="125"/>
    </location>
</feature>
<dbReference type="InterPro" id="IPR018490">
    <property type="entry name" value="cNMP-bd_dom_sf"/>
</dbReference>
<evidence type="ECO:0000313" key="3">
    <source>
        <dbReference type="Proteomes" id="UP001595526"/>
    </source>
</evidence>
<dbReference type="RefSeq" id="WP_379021374.1">
    <property type="nucleotide sequence ID" value="NZ_JBHRTA010000023.1"/>
</dbReference>
<name>A0ABV7JL43_9SPHI</name>
<dbReference type="InterPro" id="IPR014710">
    <property type="entry name" value="RmlC-like_jellyroll"/>
</dbReference>
<keyword evidence="3" id="KW-1185">Reference proteome</keyword>
<dbReference type="SUPFAM" id="SSF51206">
    <property type="entry name" value="cAMP-binding domain-like"/>
    <property type="match status" value="1"/>
</dbReference>
<dbReference type="Pfam" id="PF00027">
    <property type="entry name" value="cNMP_binding"/>
    <property type="match status" value="1"/>
</dbReference>
<comment type="caution">
    <text evidence="2">The sequence shown here is derived from an EMBL/GenBank/DDBJ whole genome shotgun (WGS) entry which is preliminary data.</text>
</comment>
<evidence type="ECO:0000313" key="2">
    <source>
        <dbReference type="EMBL" id="MFC3197564.1"/>
    </source>
</evidence>
<evidence type="ECO:0000259" key="1">
    <source>
        <dbReference type="Pfam" id="PF00027"/>
    </source>
</evidence>
<protein>
    <submittedName>
        <fullName evidence="2">Crp/Fnr family transcriptional regulator</fullName>
    </submittedName>
</protein>